<keyword evidence="1" id="KW-0963">Cytoplasm</keyword>
<keyword evidence="2" id="KW-0396">Initiation factor</keyword>
<protein>
    <recommendedName>
        <fullName evidence="5">MPN domain-containing protein</fullName>
    </recommendedName>
</protein>
<dbReference type="PANTHER" id="PTHR10410">
    <property type="entry name" value="EUKARYOTIC TRANSLATION INITIATION FACTOR 3 -RELATED"/>
    <property type="match status" value="1"/>
</dbReference>
<feature type="domain" description="MPN" evidence="5">
    <location>
        <begin position="44"/>
        <end position="179"/>
    </location>
</feature>
<dbReference type="Pfam" id="PF01398">
    <property type="entry name" value="JAB"/>
    <property type="match status" value="1"/>
</dbReference>
<evidence type="ECO:0000256" key="2">
    <source>
        <dbReference type="ARBA" id="ARBA00022540"/>
    </source>
</evidence>
<dbReference type="EMBL" id="CALNXI010000677">
    <property type="protein sequence ID" value="CAH3032350.1"/>
    <property type="molecule type" value="Genomic_DNA"/>
</dbReference>
<feature type="region of interest" description="Disordered" evidence="4">
    <location>
        <begin position="285"/>
        <end position="311"/>
    </location>
</feature>
<dbReference type="HAMAP" id="MF_03007">
    <property type="entry name" value="eIF3h"/>
    <property type="match status" value="1"/>
</dbReference>
<feature type="non-terminal residue" evidence="6">
    <location>
        <position position="1"/>
    </location>
</feature>
<evidence type="ECO:0000313" key="7">
    <source>
        <dbReference type="Proteomes" id="UP001159427"/>
    </source>
</evidence>
<dbReference type="CDD" id="cd08065">
    <property type="entry name" value="MPN_eIF3h"/>
    <property type="match status" value="1"/>
</dbReference>
<feature type="compositionally biased region" description="Basic and acidic residues" evidence="4">
    <location>
        <begin position="19"/>
        <end position="28"/>
    </location>
</feature>
<gene>
    <name evidence="6" type="ORF">PEVE_00038976</name>
</gene>
<evidence type="ECO:0000259" key="5">
    <source>
        <dbReference type="PROSITE" id="PS50249"/>
    </source>
</evidence>
<accession>A0ABN8MUA1</accession>
<reference evidence="6 7" key="1">
    <citation type="submission" date="2022-05" db="EMBL/GenBank/DDBJ databases">
        <authorList>
            <consortium name="Genoscope - CEA"/>
            <person name="William W."/>
        </authorList>
    </citation>
    <scope>NUCLEOTIDE SEQUENCE [LARGE SCALE GENOMIC DNA]</scope>
</reference>
<dbReference type="Gene3D" id="3.40.140.10">
    <property type="entry name" value="Cytidine Deaminase, domain 2"/>
    <property type="match status" value="1"/>
</dbReference>
<dbReference type="InterPro" id="IPR037518">
    <property type="entry name" value="MPN"/>
</dbReference>
<comment type="caution">
    <text evidence="6">The sequence shown here is derived from an EMBL/GenBank/DDBJ whole genome shotgun (WGS) entry which is preliminary data.</text>
</comment>
<evidence type="ECO:0000313" key="6">
    <source>
        <dbReference type="EMBL" id="CAH3032350.1"/>
    </source>
</evidence>
<organism evidence="6 7">
    <name type="scientific">Porites evermanni</name>
    <dbReference type="NCBI Taxonomy" id="104178"/>
    <lineage>
        <taxon>Eukaryota</taxon>
        <taxon>Metazoa</taxon>
        <taxon>Cnidaria</taxon>
        <taxon>Anthozoa</taxon>
        <taxon>Hexacorallia</taxon>
        <taxon>Scleractinia</taxon>
        <taxon>Fungiina</taxon>
        <taxon>Poritidae</taxon>
        <taxon>Porites</taxon>
    </lineage>
</organism>
<keyword evidence="7" id="KW-1185">Reference proteome</keyword>
<evidence type="ECO:0000256" key="4">
    <source>
        <dbReference type="SAM" id="MobiDB-lite"/>
    </source>
</evidence>
<dbReference type="InterPro" id="IPR050242">
    <property type="entry name" value="JAMM_MPN+_peptidase_M67A"/>
</dbReference>
<keyword evidence="3" id="KW-0648">Protein biosynthesis</keyword>
<dbReference type="Pfam" id="PF19445">
    <property type="entry name" value="eIF3h_C"/>
    <property type="match status" value="1"/>
</dbReference>
<sequence length="357" mass="40676">IIIPSPTRKFASSSRRFHKMAERSRSSHAENSSSSSSTSRIDSVQVDGLVVLKIIKHCQDEGSAGELVQGVLLGLIQNHKLEITNCFAFPSVRVGEDDDEDDVNYQMEMMRRLRAVNVDHLHVGWYQSTYLGSFVNKTLLDSQFSYQSSIEESVVLIYDPWKTSQGMLSLKVFRLSDKMMAMYKEAEFNAEKLAKSGLSFEAMFEEIPLVIRNSSLVNTLLCEIEVLSPHTQTDEFLSLSTGSYLEKNVRLLMEGVDELCQDANKFNNHLRNVARQQQQKEAYTQRRQAENASRQHRGEAPLPDDDLNKMFKPLQSPSRLDYLLLSQQVNTYSKQINQFATHSFGKLFLSQALQDNE</sequence>
<dbReference type="InterPro" id="IPR027524">
    <property type="entry name" value="eIF3h"/>
</dbReference>
<dbReference type="SMART" id="SM00232">
    <property type="entry name" value="JAB_MPN"/>
    <property type="match status" value="1"/>
</dbReference>
<dbReference type="InterPro" id="IPR000555">
    <property type="entry name" value="JAMM/MPN+_dom"/>
</dbReference>
<feature type="compositionally biased region" description="Low complexity" evidence="4">
    <location>
        <begin position="29"/>
        <end position="40"/>
    </location>
</feature>
<dbReference type="InterPro" id="IPR045810">
    <property type="entry name" value="eIF3h_C"/>
</dbReference>
<name>A0ABN8MUA1_9CNID</name>
<feature type="region of interest" description="Disordered" evidence="4">
    <location>
        <begin position="13"/>
        <end position="40"/>
    </location>
</feature>
<proteinExistence type="inferred from homology"/>
<evidence type="ECO:0000256" key="3">
    <source>
        <dbReference type="ARBA" id="ARBA00022917"/>
    </source>
</evidence>
<dbReference type="Proteomes" id="UP001159427">
    <property type="component" value="Unassembled WGS sequence"/>
</dbReference>
<evidence type="ECO:0000256" key="1">
    <source>
        <dbReference type="ARBA" id="ARBA00022490"/>
    </source>
</evidence>
<dbReference type="PROSITE" id="PS50249">
    <property type="entry name" value="MPN"/>
    <property type="match status" value="1"/>
</dbReference>